<dbReference type="Pfam" id="PF07524">
    <property type="entry name" value="Bromo_TP"/>
    <property type="match status" value="1"/>
</dbReference>
<dbReference type="PANTHER" id="PTHR46338:SF1">
    <property type="entry name" value="TRANSCRIPTION INITIATION FACTOR TFIID SUBUNIT 8"/>
    <property type="match status" value="1"/>
</dbReference>
<feature type="region of interest" description="Disordered" evidence="5">
    <location>
        <begin position="230"/>
        <end position="250"/>
    </location>
</feature>
<dbReference type="Gene3D" id="1.10.20.10">
    <property type="entry name" value="Histone, subunit A"/>
    <property type="match status" value="1"/>
</dbReference>
<accession>A0AAD7BFC9</accession>
<dbReference type="AlphaFoldDB" id="A0AAD7BFC9"/>
<dbReference type="InterPro" id="IPR006565">
    <property type="entry name" value="BTP"/>
</dbReference>
<dbReference type="Proteomes" id="UP001221142">
    <property type="component" value="Unassembled WGS sequence"/>
</dbReference>
<feature type="compositionally biased region" description="Basic and acidic residues" evidence="5">
    <location>
        <begin position="405"/>
        <end position="417"/>
    </location>
</feature>
<comment type="caution">
    <text evidence="7">The sequence shown here is derived from an EMBL/GenBank/DDBJ whole genome shotgun (WGS) entry which is preliminary data.</text>
</comment>
<feature type="region of interest" description="Disordered" evidence="5">
    <location>
        <begin position="396"/>
        <end position="417"/>
    </location>
</feature>
<gene>
    <name evidence="7" type="ORF">FB45DRAFT_930679</name>
</gene>
<comment type="subcellular location">
    <subcellularLocation>
        <location evidence="1">Nucleus</location>
    </subcellularLocation>
</comment>
<feature type="compositionally biased region" description="Pro residues" evidence="5">
    <location>
        <begin position="235"/>
        <end position="244"/>
    </location>
</feature>
<evidence type="ECO:0000256" key="5">
    <source>
        <dbReference type="SAM" id="MobiDB-lite"/>
    </source>
</evidence>
<evidence type="ECO:0000256" key="4">
    <source>
        <dbReference type="ARBA" id="ARBA00023242"/>
    </source>
</evidence>
<dbReference type="EMBL" id="JARKIF010000018">
    <property type="protein sequence ID" value="KAJ7619404.1"/>
    <property type="molecule type" value="Genomic_DNA"/>
</dbReference>
<feature type="region of interest" description="Disordered" evidence="5">
    <location>
        <begin position="121"/>
        <end position="200"/>
    </location>
</feature>
<proteinExistence type="predicted"/>
<dbReference type="PANTHER" id="PTHR46338">
    <property type="entry name" value="TRANSCRIPTION INITIATION FACTOR TFIID SUBUNIT 8"/>
    <property type="match status" value="1"/>
</dbReference>
<evidence type="ECO:0000259" key="6">
    <source>
        <dbReference type="SMART" id="SM00576"/>
    </source>
</evidence>
<evidence type="ECO:0000256" key="2">
    <source>
        <dbReference type="ARBA" id="ARBA00023015"/>
    </source>
</evidence>
<dbReference type="GO" id="GO:0046982">
    <property type="term" value="F:protein heterodimerization activity"/>
    <property type="evidence" value="ECO:0007669"/>
    <property type="project" value="InterPro"/>
</dbReference>
<dbReference type="CDD" id="cd00076">
    <property type="entry name" value="HFD_SF"/>
    <property type="match status" value="1"/>
</dbReference>
<protein>
    <recommendedName>
        <fullName evidence="6">Bromodomain associated domain-containing protein</fullName>
    </recommendedName>
</protein>
<feature type="domain" description="Bromodomain associated" evidence="6">
    <location>
        <begin position="2"/>
        <end position="78"/>
    </location>
</feature>
<organism evidence="7 8">
    <name type="scientific">Roridomyces roridus</name>
    <dbReference type="NCBI Taxonomy" id="1738132"/>
    <lineage>
        <taxon>Eukaryota</taxon>
        <taxon>Fungi</taxon>
        <taxon>Dikarya</taxon>
        <taxon>Basidiomycota</taxon>
        <taxon>Agaricomycotina</taxon>
        <taxon>Agaricomycetes</taxon>
        <taxon>Agaricomycetidae</taxon>
        <taxon>Agaricales</taxon>
        <taxon>Marasmiineae</taxon>
        <taxon>Mycenaceae</taxon>
        <taxon>Roridomyces</taxon>
    </lineage>
</organism>
<evidence type="ECO:0000313" key="7">
    <source>
        <dbReference type="EMBL" id="KAJ7619404.1"/>
    </source>
</evidence>
<evidence type="ECO:0000256" key="1">
    <source>
        <dbReference type="ARBA" id="ARBA00004123"/>
    </source>
</evidence>
<dbReference type="InterPro" id="IPR037818">
    <property type="entry name" value="TAF8"/>
</dbReference>
<sequence>MEYASQKLIEAATHRTLHAAAFSRASTHASTVLTDLLTRYLSLLATTSAKYAQHAGRTSVTCADALEALEELGVGMGDLTEYIPEAKELSRYAVYSARRVEELHEFRAHLCKTTREGVIPLQYGQYDEEEGDEEDEEEEEEELHEPPPKRQRTLSWDGHIPSFLPPFPEVTEANADSPRAESPAPMPPPVQLASGPAPAPAVQLASTSTSAADYLLQVPYEQSSLGDVSQWHLPGPRPNPPPDAPTSMSPAMAVAQNPEHALLRGFHHILKHPVRTPSAATPARHRVAMALHAQTQLVPRWDVPDTMYAASGPTGPRAWPIPTAARRFPTTHRSLVTPAIAPLVGSQGSRLPELARKELSPAIYSRVTRLGHPTALMRSGKAVTYGVGVPAPWNSVGPVGGGAETDGKDRDAKEPKIPDATVYATWDHELKDFRVGLRRPRVAAPTTSRRGR</sequence>
<feature type="compositionally biased region" description="Acidic residues" evidence="5">
    <location>
        <begin position="126"/>
        <end position="143"/>
    </location>
</feature>
<keyword evidence="8" id="KW-1185">Reference proteome</keyword>
<dbReference type="GO" id="GO:0005669">
    <property type="term" value="C:transcription factor TFIID complex"/>
    <property type="evidence" value="ECO:0007669"/>
    <property type="project" value="InterPro"/>
</dbReference>
<evidence type="ECO:0000256" key="3">
    <source>
        <dbReference type="ARBA" id="ARBA00023163"/>
    </source>
</evidence>
<keyword evidence="3" id="KW-0804">Transcription</keyword>
<reference evidence="7" key="1">
    <citation type="submission" date="2023-03" db="EMBL/GenBank/DDBJ databases">
        <title>Massive genome expansion in bonnet fungi (Mycena s.s.) driven by repeated elements and novel gene families across ecological guilds.</title>
        <authorList>
            <consortium name="Lawrence Berkeley National Laboratory"/>
            <person name="Harder C.B."/>
            <person name="Miyauchi S."/>
            <person name="Viragh M."/>
            <person name="Kuo A."/>
            <person name="Thoen E."/>
            <person name="Andreopoulos B."/>
            <person name="Lu D."/>
            <person name="Skrede I."/>
            <person name="Drula E."/>
            <person name="Henrissat B."/>
            <person name="Morin E."/>
            <person name="Kohler A."/>
            <person name="Barry K."/>
            <person name="LaButti K."/>
            <person name="Morin E."/>
            <person name="Salamov A."/>
            <person name="Lipzen A."/>
            <person name="Mereny Z."/>
            <person name="Hegedus B."/>
            <person name="Baldrian P."/>
            <person name="Stursova M."/>
            <person name="Weitz H."/>
            <person name="Taylor A."/>
            <person name="Grigoriev I.V."/>
            <person name="Nagy L.G."/>
            <person name="Martin F."/>
            <person name="Kauserud H."/>
        </authorList>
    </citation>
    <scope>NUCLEOTIDE SEQUENCE</scope>
    <source>
        <strain evidence="7">9284</strain>
    </source>
</reference>
<name>A0AAD7BFC9_9AGAR</name>
<keyword evidence="2" id="KW-0805">Transcription regulation</keyword>
<evidence type="ECO:0000313" key="8">
    <source>
        <dbReference type="Proteomes" id="UP001221142"/>
    </source>
</evidence>
<dbReference type="SMART" id="SM00576">
    <property type="entry name" value="BTP"/>
    <property type="match status" value="1"/>
</dbReference>
<dbReference type="SUPFAM" id="SSF47113">
    <property type="entry name" value="Histone-fold"/>
    <property type="match status" value="1"/>
</dbReference>
<keyword evidence="4" id="KW-0539">Nucleus</keyword>
<dbReference type="InterPro" id="IPR009072">
    <property type="entry name" value="Histone-fold"/>
</dbReference>